<accession>A0AAJ0EAI1</accession>
<evidence type="ECO:0000256" key="1">
    <source>
        <dbReference type="ARBA" id="ARBA00022857"/>
    </source>
</evidence>
<reference evidence="4" key="1">
    <citation type="submission" date="2021-06" db="EMBL/GenBank/DDBJ databases">
        <title>Comparative genomics, transcriptomics and evolutionary studies reveal genomic signatures of adaptation to plant cell wall in hemibiotrophic fungi.</title>
        <authorList>
            <consortium name="DOE Joint Genome Institute"/>
            <person name="Baroncelli R."/>
            <person name="Diaz J.F."/>
            <person name="Benocci T."/>
            <person name="Peng M."/>
            <person name="Battaglia E."/>
            <person name="Haridas S."/>
            <person name="Andreopoulos W."/>
            <person name="Labutti K."/>
            <person name="Pangilinan J."/>
            <person name="Floch G.L."/>
            <person name="Makela M.R."/>
            <person name="Henrissat B."/>
            <person name="Grigoriev I.V."/>
            <person name="Crouch J.A."/>
            <person name="De Vries R.P."/>
            <person name="Sukno S.A."/>
            <person name="Thon M.R."/>
        </authorList>
    </citation>
    <scope>NUCLEOTIDE SEQUENCE</scope>
    <source>
        <strain evidence="4">CBS 102054</strain>
    </source>
</reference>
<gene>
    <name evidence="4" type="ORF">BDP81DRAFT_399952</name>
</gene>
<keyword evidence="5" id="KW-1185">Reference proteome</keyword>
<evidence type="ECO:0000313" key="4">
    <source>
        <dbReference type="EMBL" id="KAK1622712.1"/>
    </source>
</evidence>
<evidence type="ECO:0000313" key="5">
    <source>
        <dbReference type="Proteomes" id="UP001243989"/>
    </source>
</evidence>
<dbReference type="PANTHER" id="PTHR47706">
    <property type="entry name" value="NMRA-LIKE FAMILY PROTEIN"/>
    <property type="match status" value="1"/>
</dbReference>
<dbReference type="InterPro" id="IPR008030">
    <property type="entry name" value="NmrA-like"/>
</dbReference>
<dbReference type="InterPro" id="IPR036291">
    <property type="entry name" value="NAD(P)-bd_dom_sf"/>
</dbReference>
<sequence length="214" mass="22442">MSSFHVAIAGATGNLGLPILKSLLDAGFTVTVLSRIGGNASALPSHSNLTIKVVDLTSFDSLHPALLGIDVVISCVATLAIGSQKPIIDASVAAGVNRFIPAEFGMDSANPLCAQLPVCAPKVATQHRYWGLQMGLILNLEKHTATLYNGGNVPFSATTLEDVASAVLGVIRHQSQTANRIVYVHSAVLTQNQLIGFAKDIDGKAWETISIDTE</sequence>
<evidence type="ECO:0000256" key="2">
    <source>
        <dbReference type="ARBA" id="ARBA00023002"/>
    </source>
</evidence>
<dbReference type="CDD" id="cd05259">
    <property type="entry name" value="PCBER_SDR_a"/>
    <property type="match status" value="1"/>
</dbReference>
<dbReference type="InterPro" id="IPR051609">
    <property type="entry name" value="NmrA/Isoflavone_reductase-like"/>
</dbReference>
<dbReference type="GeneID" id="85473485"/>
<dbReference type="RefSeq" id="XP_060438707.1">
    <property type="nucleotide sequence ID" value="XM_060588623.1"/>
</dbReference>
<dbReference type="EMBL" id="JAHMHQ010000033">
    <property type="protein sequence ID" value="KAK1622712.1"/>
    <property type="molecule type" value="Genomic_DNA"/>
</dbReference>
<comment type="caution">
    <text evidence="4">The sequence shown here is derived from an EMBL/GenBank/DDBJ whole genome shotgun (WGS) entry which is preliminary data.</text>
</comment>
<dbReference type="SUPFAM" id="SSF51735">
    <property type="entry name" value="NAD(P)-binding Rossmann-fold domains"/>
    <property type="match status" value="1"/>
</dbReference>
<name>A0AAJ0EAI1_9PEZI</name>
<dbReference type="GO" id="GO:0016491">
    <property type="term" value="F:oxidoreductase activity"/>
    <property type="evidence" value="ECO:0007669"/>
    <property type="project" value="UniProtKB-KW"/>
</dbReference>
<proteinExistence type="predicted"/>
<keyword evidence="1" id="KW-0521">NADP</keyword>
<protein>
    <recommendedName>
        <fullName evidence="3">NmrA-like domain-containing protein</fullName>
    </recommendedName>
</protein>
<dbReference type="AlphaFoldDB" id="A0AAJ0EAI1"/>
<organism evidence="4 5">
    <name type="scientific">Colletotrichum phormii</name>
    <dbReference type="NCBI Taxonomy" id="359342"/>
    <lineage>
        <taxon>Eukaryota</taxon>
        <taxon>Fungi</taxon>
        <taxon>Dikarya</taxon>
        <taxon>Ascomycota</taxon>
        <taxon>Pezizomycotina</taxon>
        <taxon>Sordariomycetes</taxon>
        <taxon>Hypocreomycetidae</taxon>
        <taxon>Glomerellales</taxon>
        <taxon>Glomerellaceae</taxon>
        <taxon>Colletotrichum</taxon>
        <taxon>Colletotrichum acutatum species complex</taxon>
    </lineage>
</organism>
<keyword evidence="2" id="KW-0560">Oxidoreductase</keyword>
<dbReference type="Pfam" id="PF05368">
    <property type="entry name" value="NmrA"/>
    <property type="match status" value="1"/>
</dbReference>
<dbReference type="PANTHER" id="PTHR47706:SF1">
    <property type="entry name" value="CIPA-LIKE, PUTATIVE (AFU_ORTHOLOGUE AFUA_1G12460)-RELATED"/>
    <property type="match status" value="1"/>
</dbReference>
<dbReference type="Proteomes" id="UP001243989">
    <property type="component" value="Unassembled WGS sequence"/>
</dbReference>
<dbReference type="InterPro" id="IPR045312">
    <property type="entry name" value="PCBER-like"/>
</dbReference>
<feature type="domain" description="NmrA-like" evidence="3">
    <location>
        <begin position="5"/>
        <end position="109"/>
    </location>
</feature>
<evidence type="ECO:0000259" key="3">
    <source>
        <dbReference type="Pfam" id="PF05368"/>
    </source>
</evidence>
<dbReference type="Gene3D" id="3.40.50.720">
    <property type="entry name" value="NAD(P)-binding Rossmann-like Domain"/>
    <property type="match status" value="1"/>
</dbReference>